<organism evidence="1 2">
    <name type="scientific">Acetobacter cibinongensis</name>
    <dbReference type="NCBI Taxonomy" id="146475"/>
    <lineage>
        <taxon>Bacteria</taxon>
        <taxon>Pseudomonadati</taxon>
        <taxon>Pseudomonadota</taxon>
        <taxon>Alphaproteobacteria</taxon>
        <taxon>Acetobacterales</taxon>
        <taxon>Acetobacteraceae</taxon>
        <taxon>Acetobacter</taxon>
    </lineage>
</organism>
<evidence type="ECO:0000313" key="1">
    <source>
        <dbReference type="EMBL" id="OUJ03178.1"/>
    </source>
</evidence>
<accession>A0A1Z5YW30</accession>
<reference evidence="1 2" key="1">
    <citation type="submission" date="2014-06" db="EMBL/GenBank/DDBJ databases">
        <authorList>
            <person name="Ju J."/>
            <person name="Zhang J."/>
        </authorList>
    </citation>
    <scope>NUCLEOTIDE SEQUENCE [LARGE SCALE GENOMIC DNA]</scope>
    <source>
        <strain evidence="1 2">DsW_47</strain>
    </source>
</reference>
<dbReference type="EMBL" id="JOMQ01000016">
    <property type="protein sequence ID" value="OUJ03178.1"/>
    <property type="molecule type" value="Genomic_DNA"/>
</dbReference>
<evidence type="ECO:0000313" key="2">
    <source>
        <dbReference type="Proteomes" id="UP000196086"/>
    </source>
</evidence>
<proteinExistence type="predicted"/>
<comment type="caution">
    <text evidence="1">The sequence shown here is derived from an EMBL/GenBank/DDBJ whole genome shotgun (WGS) entry which is preliminary data.</text>
</comment>
<protein>
    <submittedName>
        <fullName evidence="1">Uncharacterized protein</fullName>
    </submittedName>
</protein>
<sequence length="334" mass="35861">MISHSENHAAGHKACQPNGVQVGLGVSSLPTGPYAGRCVEQVGGKVRDGCFIRECPSPTDTVCPQPLRRVLAINVALHKEQRFGAELACAVFLVAYSGWGDVGAFVVGCPELVVNHDASAAYGPEDSHFPVKLGGMGRGAERAHEVCYIQPRFYISTLDDAVSAEIALGLPEFTKGLQIVRHNLTVRRGGYGVACYVYDAAGYLVFGINVSYAQTAVDVALAAHGQAERVVKVSCCAAAQWGRNGRLKATKALLRALLVWFAHEVANGTQYGQANAAPERDAEPQVFRHAQVAGSEIQQDHHADGSPNEIHEMPLPENVFKFEYTARGVSEMVH</sequence>
<dbReference type="Proteomes" id="UP000196086">
    <property type="component" value="Unassembled WGS sequence"/>
</dbReference>
<name>A0A1Z5YW30_9PROT</name>
<gene>
    <name evidence="1" type="ORF">HK14_03165</name>
</gene>
<dbReference type="AlphaFoldDB" id="A0A1Z5YW30"/>